<dbReference type="RefSeq" id="WP_066421846.1">
    <property type="nucleotide sequence ID" value="NZ_CP018866.1"/>
</dbReference>
<reference evidence="2 3" key="1">
    <citation type="submission" date="2016-12" db="EMBL/GenBank/DDBJ databases">
        <title>The whole genome sequencing and assembly of Bacillus cohnii DSM 6307T strain.</title>
        <authorList>
            <person name="Lee Y.-J."/>
            <person name="Yi H."/>
            <person name="Bahn Y.-S."/>
            <person name="Kim J.F."/>
            <person name="Lee D.-W."/>
        </authorList>
    </citation>
    <scope>NUCLEOTIDE SEQUENCE [LARGE SCALE GENOMIC DNA]</scope>
    <source>
        <strain evidence="2 3">DSM 6307</strain>
    </source>
</reference>
<dbReference type="KEGG" id="bcoh:BC6307_02750"/>
<accession>A0A223KL94</accession>
<organism evidence="2 3">
    <name type="scientific">Sutcliffiella cohnii</name>
    <dbReference type="NCBI Taxonomy" id="33932"/>
    <lineage>
        <taxon>Bacteria</taxon>
        <taxon>Bacillati</taxon>
        <taxon>Bacillota</taxon>
        <taxon>Bacilli</taxon>
        <taxon>Bacillales</taxon>
        <taxon>Bacillaceae</taxon>
        <taxon>Sutcliffiella</taxon>
    </lineage>
</organism>
<dbReference type="Proteomes" id="UP000215224">
    <property type="component" value="Chromosome"/>
</dbReference>
<gene>
    <name evidence="2" type="ORF">BC6307_02750</name>
</gene>
<evidence type="ECO:0000256" key="1">
    <source>
        <dbReference type="SAM" id="Coils"/>
    </source>
</evidence>
<evidence type="ECO:0008006" key="4">
    <source>
        <dbReference type="Google" id="ProtNLM"/>
    </source>
</evidence>
<evidence type="ECO:0000313" key="3">
    <source>
        <dbReference type="Proteomes" id="UP000215224"/>
    </source>
</evidence>
<dbReference type="AlphaFoldDB" id="A0A223KL94"/>
<dbReference type="InterPro" id="IPR025572">
    <property type="entry name" value="YgaB"/>
</dbReference>
<proteinExistence type="predicted"/>
<feature type="coiled-coil region" evidence="1">
    <location>
        <begin position="21"/>
        <end position="71"/>
    </location>
</feature>
<keyword evidence="1" id="KW-0175">Coiled coil</keyword>
<name>A0A223KL94_9BACI</name>
<protein>
    <recommendedName>
        <fullName evidence="4">YgaB-like protein</fullName>
    </recommendedName>
</protein>
<sequence>MEQFDIEVAKQLEIMDKLLYLQAEIERCQSIEKQLIELENGTKLLSVQNEIKEMKEELLSIQLLFKKQTEETLRSYKKSAITSA</sequence>
<dbReference type="EMBL" id="CP018866">
    <property type="protein sequence ID" value="AST90279.1"/>
    <property type="molecule type" value="Genomic_DNA"/>
</dbReference>
<dbReference type="STRING" id="1314751.GCA_001591425_04943"/>
<dbReference type="Pfam" id="PF14182">
    <property type="entry name" value="YgaB"/>
    <property type="match status" value="1"/>
</dbReference>
<evidence type="ECO:0000313" key="2">
    <source>
        <dbReference type="EMBL" id="AST90279.1"/>
    </source>
</evidence>
<keyword evidence="3" id="KW-1185">Reference proteome</keyword>